<evidence type="ECO:0000256" key="3">
    <source>
        <dbReference type="ARBA" id="ARBA00022695"/>
    </source>
</evidence>
<dbReference type="Gene3D" id="3.30.420.10">
    <property type="entry name" value="Ribonuclease H-like superfamily/Ribonuclease H"/>
    <property type="match status" value="2"/>
</dbReference>
<keyword evidence="14" id="KW-0233">DNA recombination</keyword>
<dbReference type="SMART" id="SM00298">
    <property type="entry name" value="CHROMO"/>
    <property type="match status" value="1"/>
</dbReference>
<dbReference type="InterPro" id="IPR056924">
    <property type="entry name" value="SH3_Tf2-1"/>
</dbReference>
<keyword evidence="11" id="KW-0695">RNA-directed DNA polymerase</keyword>
<keyword evidence="5" id="KW-0479">Metal-binding</keyword>
<evidence type="ECO:0000256" key="12">
    <source>
        <dbReference type="ARBA" id="ARBA00022932"/>
    </source>
</evidence>
<dbReference type="AlphaFoldDB" id="A0A9Q3FR09"/>
<dbReference type="CDD" id="cd01647">
    <property type="entry name" value="RT_LTR"/>
    <property type="match status" value="1"/>
</dbReference>
<dbReference type="FunFam" id="1.10.340.70:FF:000001">
    <property type="entry name" value="Retrovirus-related Pol polyprotein from transposon gypsy-like Protein"/>
    <property type="match status" value="1"/>
</dbReference>
<evidence type="ECO:0000256" key="9">
    <source>
        <dbReference type="ARBA" id="ARBA00022842"/>
    </source>
</evidence>
<dbReference type="Pfam" id="PF00385">
    <property type="entry name" value="Chromo"/>
    <property type="match status" value="1"/>
</dbReference>
<keyword evidence="8" id="KW-0378">Hydrolase</keyword>
<dbReference type="Pfam" id="PF17921">
    <property type="entry name" value="Integrase_H2C2"/>
    <property type="match status" value="1"/>
</dbReference>
<dbReference type="CDD" id="cd00024">
    <property type="entry name" value="CD_CSD"/>
    <property type="match status" value="1"/>
</dbReference>
<dbReference type="InterPro" id="IPR000953">
    <property type="entry name" value="Chromo/chromo_shadow_dom"/>
</dbReference>
<evidence type="ECO:0000256" key="1">
    <source>
        <dbReference type="ARBA" id="ARBA00022670"/>
    </source>
</evidence>
<keyword evidence="4" id="KW-0540">Nuclease</keyword>
<name>A0A9Q3FR09_9BASI</name>
<dbReference type="GO" id="GO:0006338">
    <property type="term" value="P:chromatin remodeling"/>
    <property type="evidence" value="ECO:0007669"/>
    <property type="project" value="UniProtKB-ARBA"/>
</dbReference>
<dbReference type="SUPFAM" id="SSF53098">
    <property type="entry name" value="Ribonuclease H-like"/>
    <property type="match status" value="1"/>
</dbReference>
<dbReference type="GO" id="GO:0046872">
    <property type="term" value="F:metal ion binding"/>
    <property type="evidence" value="ECO:0007669"/>
    <property type="project" value="UniProtKB-KW"/>
</dbReference>
<proteinExistence type="predicted"/>
<dbReference type="PANTHER" id="PTHR37984:SF5">
    <property type="entry name" value="PROTEIN NYNRIN-LIKE"/>
    <property type="match status" value="1"/>
</dbReference>
<comment type="caution">
    <text evidence="17">The sequence shown here is derived from an EMBL/GenBank/DDBJ whole genome shotgun (WGS) entry which is preliminary data.</text>
</comment>
<dbReference type="GO" id="GO:0006310">
    <property type="term" value="P:DNA recombination"/>
    <property type="evidence" value="ECO:0007669"/>
    <property type="project" value="UniProtKB-KW"/>
</dbReference>
<dbReference type="GO" id="GO:0003887">
    <property type="term" value="F:DNA-directed DNA polymerase activity"/>
    <property type="evidence" value="ECO:0007669"/>
    <property type="project" value="UniProtKB-KW"/>
</dbReference>
<evidence type="ECO:0000256" key="10">
    <source>
        <dbReference type="ARBA" id="ARBA00022908"/>
    </source>
</evidence>
<dbReference type="EMBL" id="AVOT02046558">
    <property type="protein sequence ID" value="MBW0541877.1"/>
    <property type="molecule type" value="Genomic_DNA"/>
</dbReference>
<accession>A0A9Q3FR09</accession>
<evidence type="ECO:0000256" key="4">
    <source>
        <dbReference type="ARBA" id="ARBA00022722"/>
    </source>
</evidence>
<evidence type="ECO:0000256" key="11">
    <source>
        <dbReference type="ARBA" id="ARBA00022918"/>
    </source>
</evidence>
<keyword evidence="10" id="KW-0229">DNA integration</keyword>
<dbReference type="FunFam" id="3.30.70.270:FF:000063">
    <property type="entry name" value="Zinc knuckle domaincontaining protein"/>
    <property type="match status" value="1"/>
</dbReference>
<feature type="domain" description="Chromo" evidence="15">
    <location>
        <begin position="704"/>
        <end position="765"/>
    </location>
</feature>
<dbReference type="CDD" id="cd09274">
    <property type="entry name" value="RNase_HI_RT_Ty3"/>
    <property type="match status" value="1"/>
</dbReference>
<feature type="domain" description="Reverse transcriptase" evidence="16">
    <location>
        <begin position="1"/>
        <end position="82"/>
    </location>
</feature>
<dbReference type="PROSITE" id="PS50878">
    <property type="entry name" value="RT_POL"/>
    <property type="match status" value="1"/>
</dbReference>
<dbReference type="SUPFAM" id="SSF56672">
    <property type="entry name" value="DNA/RNA polymerases"/>
    <property type="match status" value="1"/>
</dbReference>
<evidence type="ECO:0000256" key="5">
    <source>
        <dbReference type="ARBA" id="ARBA00022723"/>
    </source>
</evidence>
<dbReference type="FunFam" id="3.30.70.270:FF:000003">
    <property type="entry name" value="Transposon Ty3-G Gag-Pol polyprotein"/>
    <property type="match status" value="1"/>
</dbReference>
<evidence type="ECO:0000256" key="7">
    <source>
        <dbReference type="ARBA" id="ARBA00022759"/>
    </source>
</evidence>
<dbReference type="GO" id="GO:0003964">
    <property type="term" value="F:RNA-directed DNA polymerase activity"/>
    <property type="evidence" value="ECO:0007669"/>
    <property type="project" value="UniProtKB-KW"/>
</dbReference>
<evidence type="ECO:0000256" key="2">
    <source>
        <dbReference type="ARBA" id="ARBA00022679"/>
    </source>
</evidence>
<keyword evidence="18" id="KW-1185">Reference proteome</keyword>
<dbReference type="InterPro" id="IPR050951">
    <property type="entry name" value="Retrovirus_Pol_polyprotein"/>
</dbReference>
<dbReference type="GO" id="GO:0006508">
    <property type="term" value="P:proteolysis"/>
    <property type="evidence" value="ECO:0007669"/>
    <property type="project" value="UniProtKB-KW"/>
</dbReference>
<organism evidence="17 18">
    <name type="scientific">Austropuccinia psidii MF-1</name>
    <dbReference type="NCBI Taxonomy" id="1389203"/>
    <lineage>
        <taxon>Eukaryota</taxon>
        <taxon>Fungi</taxon>
        <taxon>Dikarya</taxon>
        <taxon>Basidiomycota</taxon>
        <taxon>Pucciniomycotina</taxon>
        <taxon>Pucciniomycetes</taxon>
        <taxon>Pucciniales</taxon>
        <taxon>Sphaerophragmiaceae</taxon>
        <taxon>Austropuccinia</taxon>
    </lineage>
</organism>
<dbReference type="InterPro" id="IPR000477">
    <property type="entry name" value="RT_dom"/>
</dbReference>
<dbReference type="Gene3D" id="1.10.340.70">
    <property type="match status" value="1"/>
</dbReference>
<dbReference type="GO" id="GO:0015074">
    <property type="term" value="P:DNA integration"/>
    <property type="evidence" value="ECO:0007669"/>
    <property type="project" value="UniProtKB-KW"/>
</dbReference>
<keyword evidence="6" id="KW-0064">Aspartyl protease</keyword>
<evidence type="ECO:0000256" key="8">
    <source>
        <dbReference type="ARBA" id="ARBA00022801"/>
    </source>
</evidence>
<keyword evidence="13" id="KW-0238">DNA-binding</keyword>
<sequence length="768" mass="88764">MPFGLTNAPASFQNLVNDIFQDLLDFYVVVYLDDIMVFSKSEEEHVTHVSTVLSRLRANNLFAEVSKCLFHVSSVEYLGYVVSSEGLKMDQAKVQQILNWLPPRNLKALQSFLGFANFYRCFIKNYSKKISSLTSFPKKDSCFPLNEEALSQFHQLKEAFTTAPILSHFNPSLPTIVSALGKHPIAFDSRKLIPAELNNEIHDKELLGIIWALKCWRAFLLSLSSPFEVITNHSSLQYFMTSKVLTRHHARWAKFLSEFHFSITHHPGCLATLPEALSHWDNIYPERGEDFISRNPMNFQQLIKQDEVQPSRYFAVKVESFSNLIDSIQKKLWQDPQYRSILEDLGKDWVVVPNDSTIQLSILQKRHNSPLAGHPGQEKTLKLVKWDFHWSGMTQFIKDYVSSCQQCSRNKNIHHKKFGFLKPLPIPNGPWICLSMDFITQLLLSNSFDSILVIVDRFSKMAVFIPTMSSITSLDLAHLFIKNIFSKHGLPSSRFQETCQLLTIQKLMDRQRVNQILEQYLRMYVSYHQDDWNTWLPLAEFAYNNSDHSSTKQSPFFTVYGRDPHFDSVHITQDTPAGKLSTKIQSVQQDVKRELEASINRFKRYADKGRASPPVFNPGDMVWLSSKNIKSTRPTKKLSKRWLGPFPILKKVSSHAYHLKLPSQWKSVHPVFHISLLEPVKTSTIPNRHQEPPPPITIEEEEEWEVSQVLDSKLKRRKLWYLVEWKGFSQDPERSTWEPAKNLKNCPDLVKDFHSLYPDKPGPNSSKA</sequence>
<keyword evidence="1" id="KW-0645">Protease</keyword>
<dbReference type="Pfam" id="PF24626">
    <property type="entry name" value="SH3_Tf2-1"/>
    <property type="match status" value="1"/>
</dbReference>
<keyword evidence="2" id="KW-0808">Transferase</keyword>
<evidence type="ECO:0000256" key="6">
    <source>
        <dbReference type="ARBA" id="ARBA00022750"/>
    </source>
</evidence>
<dbReference type="PROSITE" id="PS50013">
    <property type="entry name" value="CHROMO_2"/>
    <property type="match status" value="1"/>
</dbReference>
<evidence type="ECO:0000259" key="15">
    <source>
        <dbReference type="PROSITE" id="PS50013"/>
    </source>
</evidence>
<dbReference type="Pfam" id="PF00078">
    <property type="entry name" value="RVT_1"/>
    <property type="match status" value="1"/>
</dbReference>
<dbReference type="InterPro" id="IPR016197">
    <property type="entry name" value="Chromo-like_dom_sf"/>
</dbReference>
<dbReference type="InterPro" id="IPR012337">
    <property type="entry name" value="RNaseH-like_sf"/>
</dbReference>
<dbReference type="InterPro" id="IPR041373">
    <property type="entry name" value="RT_RNaseH"/>
</dbReference>
<evidence type="ECO:0000256" key="14">
    <source>
        <dbReference type="ARBA" id="ARBA00023172"/>
    </source>
</evidence>
<reference evidence="17" key="1">
    <citation type="submission" date="2021-03" db="EMBL/GenBank/DDBJ databases">
        <title>Draft genome sequence of rust myrtle Austropuccinia psidii MF-1, a brazilian biotype.</title>
        <authorList>
            <person name="Quecine M.C."/>
            <person name="Pachon D.M.R."/>
            <person name="Bonatelli M.L."/>
            <person name="Correr F.H."/>
            <person name="Franceschini L.M."/>
            <person name="Leite T.F."/>
            <person name="Margarido G.R.A."/>
            <person name="Almeida C.A."/>
            <person name="Ferrarezi J.A."/>
            <person name="Labate C.A."/>
        </authorList>
    </citation>
    <scope>NUCLEOTIDE SEQUENCE</scope>
    <source>
        <strain evidence="17">MF-1</strain>
    </source>
</reference>
<evidence type="ECO:0000313" key="17">
    <source>
        <dbReference type="EMBL" id="MBW0541877.1"/>
    </source>
</evidence>
<protein>
    <recommendedName>
        <fullName evidence="19">Chromo domain-containing protein</fullName>
    </recommendedName>
</protein>
<evidence type="ECO:0000313" key="18">
    <source>
        <dbReference type="Proteomes" id="UP000765509"/>
    </source>
</evidence>
<evidence type="ECO:0000259" key="16">
    <source>
        <dbReference type="PROSITE" id="PS50878"/>
    </source>
</evidence>
<dbReference type="GO" id="GO:0004519">
    <property type="term" value="F:endonuclease activity"/>
    <property type="evidence" value="ECO:0007669"/>
    <property type="project" value="UniProtKB-KW"/>
</dbReference>
<dbReference type="OrthoDB" id="3043407at2759"/>
<dbReference type="GO" id="GO:0003677">
    <property type="term" value="F:DNA binding"/>
    <property type="evidence" value="ECO:0007669"/>
    <property type="project" value="UniProtKB-KW"/>
</dbReference>
<evidence type="ECO:0000256" key="13">
    <source>
        <dbReference type="ARBA" id="ARBA00023125"/>
    </source>
</evidence>
<gene>
    <name evidence="17" type="ORF">O181_081592</name>
</gene>
<keyword evidence="12" id="KW-0239">DNA-directed DNA polymerase</keyword>
<dbReference type="InterPro" id="IPR036397">
    <property type="entry name" value="RNaseH_sf"/>
</dbReference>
<dbReference type="Gene3D" id="2.40.50.40">
    <property type="match status" value="1"/>
</dbReference>
<keyword evidence="9" id="KW-0460">Magnesium</keyword>
<dbReference type="PANTHER" id="PTHR37984">
    <property type="entry name" value="PROTEIN CBG26694"/>
    <property type="match status" value="1"/>
</dbReference>
<dbReference type="InterPro" id="IPR043128">
    <property type="entry name" value="Rev_trsase/Diguanyl_cyclase"/>
</dbReference>
<dbReference type="Gene3D" id="3.30.70.270">
    <property type="match status" value="2"/>
</dbReference>
<evidence type="ECO:0008006" key="19">
    <source>
        <dbReference type="Google" id="ProtNLM"/>
    </source>
</evidence>
<dbReference type="GO" id="GO:0004190">
    <property type="term" value="F:aspartic-type endopeptidase activity"/>
    <property type="evidence" value="ECO:0007669"/>
    <property type="project" value="UniProtKB-KW"/>
</dbReference>
<keyword evidence="7" id="KW-0255">Endonuclease</keyword>
<dbReference type="Proteomes" id="UP000765509">
    <property type="component" value="Unassembled WGS sequence"/>
</dbReference>
<dbReference type="InterPro" id="IPR023780">
    <property type="entry name" value="Chromo_domain"/>
</dbReference>
<dbReference type="InterPro" id="IPR041588">
    <property type="entry name" value="Integrase_H2C2"/>
</dbReference>
<keyword evidence="3" id="KW-0548">Nucleotidyltransferase</keyword>
<dbReference type="Pfam" id="PF17917">
    <property type="entry name" value="RT_RNaseH"/>
    <property type="match status" value="1"/>
</dbReference>
<dbReference type="SUPFAM" id="SSF54160">
    <property type="entry name" value="Chromo domain-like"/>
    <property type="match status" value="1"/>
</dbReference>
<dbReference type="InterPro" id="IPR043502">
    <property type="entry name" value="DNA/RNA_pol_sf"/>
</dbReference>